<dbReference type="Gene3D" id="1.20.1250.20">
    <property type="entry name" value="MFS general substrate transporter like domains"/>
    <property type="match status" value="2"/>
</dbReference>
<feature type="transmembrane region" description="Helical" evidence="2">
    <location>
        <begin position="316"/>
        <end position="339"/>
    </location>
</feature>
<gene>
    <name evidence="4" type="ORF">niasHS_012512</name>
</gene>
<organism evidence="4 5">
    <name type="scientific">Heterodera schachtii</name>
    <name type="common">Sugarbeet cyst nematode worm</name>
    <name type="synonym">Tylenchus schachtii</name>
    <dbReference type="NCBI Taxonomy" id="97005"/>
    <lineage>
        <taxon>Eukaryota</taxon>
        <taxon>Metazoa</taxon>
        <taxon>Ecdysozoa</taxon>
        <taxon>Nematoda</taxon>
        <taxon>Chromadorea</taxon>
        <taxon>Rhabditida</taxon>
        <taxon>Tylenchina</taxon>
        <taxon>Tylenchomorpha</taxon>
        <taxon>Tylenchoidea</taxon>
        <taxon>Heteroderidae</taxon>
        <taxon>Heteroderinae</taxon>
        <taxon>Heterodera</taxon>
    </lineage>
</organism>
<name>A0ABD2I638_HETSC</name>
<feature type="transmembrane region" description="Helical" evidence="2">
    <location>
        <begin position="68"/>
        <end position="89"/>
    </location>
</feature>
<dbReference type="AlphaFoldDB" id="A0ABD2I638"/>
<dbReference type="PROSITE" id="PS50850">
    <property type="entry name" value="MFS"/>
    <property type="match status" value="1"/>
</dbReference>
<sequence length="525" mass="58276">MSSSSSSKSTVQLSAWEQFNHQNHRQQQPSTTVGNVFIMPSSSSPNFARTQRHRFVPLALPGIRYAQLVLGTLYLSIILGCVICFNPAITVMMDISTSPLFNNGSLANQSAQDFAPSFLPLADRRFNYTNLQKSFLLAGTFGACLLQILPVGYAMQIFGAKRTQLFIGIAVSLATGLMPLAASTNFYALFVARMVNGLAITNLFPVVGAICTNWAPLKERGVFLAILSGYIQLSVIISMPISGFLVDKFGWPSVFYVHAFIGLSLSLWWALFYRDDPMAHPLIGHTELALIRHGKRPATVAKDGTFKHSQPPYRQIFSSASIWAIFCAVFGNFLIVQFFNTFLPMFLVSSLHYSNAETGLLSALPLILQFFVKWLTGFITDHLPSVKDINKFCTLFSACLTLFSRNVSPLDRRPLLNIGHCGGFFKSVVLVSAQFSPTVMAAVQFTLCATIFIFSFVVPAMTKNGGHFEEYRRVFWLYVCGADPAKWTQQTQKEQHNNAADKVWDSVGIVQQQQQQEKENGGPFL</sequence>
<evidence type="ECO:0000256" key="1">
    <source>
        <dbReference type="ARBA" id="ARBA00004141"/>
    </source>
</evidence>
<dbReference type="InterPro" id="IPR020846">
    <property type="entry name" value="MFS_dom"/>
</dbReference>
<dbReference type="GO" id="GO:0016020">
    <property type="term" value="C:membrane"/>
    <property type="evidence" value="ECO:0007669"/>
    <property type="project" value="UniProtKB-SubCell"/>
</dbReference>
<accession>A0ABD2I638</accession>
<dbReference type="SUPFAM" id="SSF103473">
    <property type="entry name" value="MFS general substrate transporter"/>
    <property type="match status" value="1"/>
</dbReference>
<evidence type="ECO:0000313" key="4">
    <source>
        <dbReference type="EMBL" id="KAL3075682.1"/>
    </source>
</evidence>
<keyword evidence="5" id="KW-1185">Reference proteome</keyword>
<feature type="domain" description="Major facilitator superfamily (MFS) profile" evidence="3">
    <location>
        <begin position="72"/>
        <end position="525"/>
    </location>
</feature>
<evidence type="ECO:0000313" key="5">
    <source>
        <dbReference type="Proteomes" id="UP001620645"/>
    </source>
</evidence>
<evidence type="ECO:0000256" key="2">
    <source>
        <dbReference type="SAM" id="Phobius"/>
    </source>
</evidence>
<keyword evidence="2" id="KW-0472">Membrane</keyword>
<feature type="transmembrane region" description="Helical" evidence="2">
    <location>
        <begin position="359"/>
        <end position="379"/>
    </location>
</feature>
<reference evidence="4 5" key="1">
    <citation type="submission" date="2024-10" db="EMBL/GenBank/DDBJ databases">
        <authorList>
            <person name="Kim D."/>
        </authorList>
    </citation>
    <scope>NUCLEOTIDE SEQUENCE [LARGE SCALE GENOMIC DNA]</scope>
    <source>
        <strain evidence="4">Taebaek</strain>
    </source>
</reference>
<dbReference type="PANTHER" id="PTHR45757:SF18">
    <property type="entry name" value="MAJOR FACILITATOR SUPERFAMILY (MFS) PROFILE DOMAIN-CONTAINING PROTEIN"/>
    <property type="match status" value="1"/>
</dbReference>
<dbReference type="InterPro" id="IPR011701">
    <property type="entry name" value="MFS"/>
</dbReference>
<dbReference type="Proteomes" id="UP001620645">
    <property type="component" value="Unassembled WGS sequence"/>
</dbReference>
<comment type="subcellular location">
    <subcellularLocation>
        <location evidence="1">Membrane</location>
        <topology evidence="1">Multi-pass membrane protein</topology>
    </subcellularLocation>
</comment>
<feature type="transmembrane region" description="Helical" evidence="2">
    <location>
        <begin position="222"/>
        <end position="241"/>
    </location>
</feature>
<dbReference type="Pfam" id="PF07690">
    <property type="entry name" value="MFS_1"/>
    <property type="match status" value="1"/>
</dbReference>
<feature type="transmembrane region" description="Helical" evidence="2">
    <location>
        <begin position="194"/>
        <end position="215"/>
    </location>
</feature>
<dbReference type="PANTHER" id="PTHR45757">
    <property type="entry name" value="PROTEIN CBG23364-RELATED"/>
    <property type="match status" value="1"/>
</dbReference>
<dbReference type="EMBL" id="JBICCN010000348">
    <property type="protein sequence ID" value="KAL3075682.1"/>
    <property type="molecule type" value="Genomic_DNA"/>
</dbReference>
<proteinExistence type="predicted"/>
<feature type="transmembrane region" description="Helical" evidence="2">
    <location>
        <begin position="135"/>
        <end position="153"/>
    </location>
</feature>
<dbReference type="InterPro" id="IPR036259">
    <property type="entry name" value="MFS_trans_sf"/>
</dbReference>
<protein>
    <recommendedName>
        <fullName evidence="3">Major facilitator superfamily (MFS) profile domain-containing protein</fullName>
    </recommendedName>
</protein>
<feature type="transmembrane region" description="Helical" evidence="2">
    <location>
        <begin position="253"/>
        <end position="273"/>
    </location>
</feature>
<evidence type="ECO:0000259" key="3">
    <source>
        <dbReference type="PROSITE" id="PS50850"/>
    </source>
</evidence>
<keyword evidence="2" id="KW-1133">Transmembrane helix</keyword>
<feature type="transmembrane region" description="Helical" evidence="2">
    <location>
        <begin position="165"/>
        <end position="188"/>
    </location>
</feature>
<feature type="transmembrane region" description="Helical" evidence="2">
    <location>
        <begin position="441"/>
        <end position="462"/>
    </location>
</feature>
<keyword evidence="2" id="KW-0812">Transmembrane</keyword>
<comment type="caution">
    <text evidence="4">The sequence shown here is derived from an EMBL/GenBank/DDBJ whole genome shotgun (WGS) entry which is preliminary data.</text>
</comment>